<evidence type="ECO:0000256" key="1">
    <source>
        <dbReference type="SAM" id="MobiDB-lite"/>
    </source>
</evidence>
<reference evidence="2" key="1">
    <citation type="submission" date="2020-05" db="EMBL/GenBank/DDBJ databases">
        <title>WGS assembly of Panicum virgatum.</title>
        <authorList>
            <person name="Lovell J.T."/>
            <person name="Jenkins J."/>
            <person name="Shu S."/>
            <person name="Juenger T.E."/>
            <person name="Schmutz J."/>
        </authorList>
    </citation>
    <scope>NUCLEOTIDE SEQUENCE</scope>
    <source>
        <strain evidence="2">AP13</strain>
    </source>
</reference>
<feature type="compositionally biased region" description="Polar residues" evidence="1">
    <location>
        <begin position="60"/>
        <end position="71"/>
    </location>
</feature>
<feature type="compositionally biased region" description="Pro residues" evidence="1">
    <location>
        <begin position="44"/>
        <end position="57"/>
    </location>
</feature>
<keyword evidence="3" id="KW-1185">Reference proteome</keyword>
<evidence type="ECO:0000313" key="2">
    <source>
        <dbReference type="EMBL" id="KAG2612398.1"/>
    </source>
</evidence>
<dbReference type="EMBL" id="CM029043">
    <property type="protein sequence ID" value="KAG2612398.1"/>
    <property type="molecule type" value="Genomic_DNA"/>
</dbReference>
<dbReference type="AlphaFoldDB" id="A0A8T0TRM3"/>
<gene>
    <name evidence="2" type="ORF">PVAP13_4KG284000</name>
</gene>
<feature type="region of interest" description="Disordered" evidence="1">
    <location>
        <begin position="44"/>
        <end position="108"/>
    </location>
</feature>
<evidence type="ECO:0000313" key="3">
    <source>
        <dbReference type="Proteomes" id="UP000823388"/>
    </source>
</evidence>
<name>A0A8T0TRM3_PANVG</name>
<comment type="caution">
    <text evidence="2">The sequence shown here is derived from an EMBL/GenBank/DDBJ whole genome shotgun (WGS) entry which is preliminary data.</text>
</comment>
<accession>A0A8T0TRM3</accession>
<feature type="compositionally biased region" description="Basic residues" evidence="1">
    <location>
        <begin position="90"/>
        <end position="108"/>
    </location>
</feature>
<protein>
    <submittedName>
        <fullName evidence="2">Uncharacterized protein</fullName>
    </submittedName>
</protein>
<organism evidence="2 3">
    <name type="scientific">Panicum virgatum</name>
    <name type="common">Blackwell switchgrass</name>
    <dbReference type="NCBI Taxonomy" id="38727"/>
    <lineage>
        <taxon>Eukaryota</taxon>
        <taxon>Viridiplantae</taxon>
        <taxon>Streptophyta</taxon>
        <taxon>Embryophyta</taxon>
        <taxon>Tracheophyta</taxon>
        <taxon>Spermatophyta</taxon>
        <taxon>Magnoliopsida</taxon>
        <taxon>Liliopsida</taxon>
        <taxon>Poales</taxon>
        <taxon>Poaceae</taxon>
        <taxon>PACMAD clade</taxon>
        <taxon>Panicoideae</taxon>
        <taxon>Panicodae</taxon>
        <taxon>Paniceae</taxon>
        <taxon>Panicinae</taxon>
        <taxon>Panicum</taxon>
        <taxon>Panicum sect. Hiantes</taxon>
    </lineage>
</organism>
<proteinExistence type="predicted"/>
<dbReference type="Proteomes" id="UP000823388">
    <property type="component" value="Chromosome 4K"/>
</dbReference>
<sequence>MAASALHHPSHAPPPPTPRCQAPSTAHRIYRRWRLVCRALPSPFSRPAPAPATPPCYNPVATSSQTRSAPTRSEGPTPPVARARPQGPGGRRHYCRPRRPRRWRPCPC</sequence>
<feature type="region of interest" description="Disordered" evidence="1">
    <location>
        <begin position="1"/>
        <end position="25"/>
    </location>
</feature>